<feature type="region of interest" description="Disordered" evidence="2">
    <location>
        <begin position="224"/>
        <end position="265"/>
    </location>
</feature>
<dbReference type="GO" id="GO:0005737">
    <property type="term" value="C:cytoplasm"/>
    <property type="evidence" value="ECO:0007669"/>
    <property type="project" value="TreeGrafter"/>
</dbReference>
<evidence type="ECO:0000313" key="4">
    <source>
        <dbReference type="EMBL" id="THV05719.1"/>
    </source>
</evidence>
<dbReference type="InterPro" id="IPR029058">
    <property type="entry name" value="AB_hydrolase_fold"/>
</dbReference>
<dbReference type="AlphaFoldDB" id="A0A4S8MST4"/>
<reference evidence="4 5" key="1">
    <citation type="journal article" date="2019" name="Nat. Ecol. Evol.">
        <title>Megaphylogeny resolves global patterns of mushroom evolution.</title>
        <authorList>
            <person name="Varga T."/>
            <person name="Krizsan K."/>
            <person name="Foldi C."/>
            <person name="Dima B."/>
            <person name="Sanchez-Garcia M."/>
            <person name="Sanchez-Ramirez S."/>
            <person name="Szollosi G.J."/>
            <person name="Szarkandi J.G."/>
            <person name="Papp V."/>
            <person name="Albert L."/>
            <person name="Andreopoulos W."/>
            <person name="Angelini C."/>
            <person name="Antonin V."/>
            <person name="Barry K.W."/>
            <person name="Bougher N.L."/>
            <person name="Buchanan P."/>
            <person name="Buyck B."/>
            <person name="Bense V."/>
            <person name="Catcheside P."/>
            <person name="Chovatia M."/>
            <person name="Cooper J."/>
            <person name="Damon W."/>
            <person name="Desjardin D."/>
            <person name="Finy P."/>
            <person name="Geml J."/>
            <person name="Haridas S."/>
            <person name="Hughes K."/>
            <person name="Justo A."/>
            <person name="Karasinski D."/>
            <person name="Kautmanova I."/>
            <person name="Kiss B."/>
            <person name="Kocsube S."/>
            <person name="Kotiranta H."/>
            <person name="LaButti K.M."/>
            <person name="Lechner B.E."/>
            <person name="Liimatainen K."/>
            <person name="Lipzen A."/>
            <person name="Lukacs Z."/>
            <person name="Mihaltcheva S."/>
            <person name="Morgado L.N."/>
            <person name="Niskanen T."/>
            <person name="Noordeloos M.E."/>
            <person name="Ohm R.A."/>
            <person name="Ortiz-Santana B."/>
            <person name="Ovrebo C."/>
            <person name="Racz N."/>
            <person name="Riley R."/>
            <person name="Savchenko A."/>
            <person name="Shiryaev A."/>
            <person name="Soop K."/>
            <person name="Spirin V."/>
            <person name="Szebenyi C."/>
            <person name="Tomsovsky M."/>
            <person name="Tulloss R.E."/>
            <person name="Uehling J."/>
            <person name="Grigoriev I.V."/>
            <person name="Vagvolgyi C."/>
            <person name="Papp T."/>
            <person name="Martin F.M."/>
            <person name="Miettinen O."/>
            <person name="Hibbett D.S."/>
            <person name="Nagy L.G."/>
        </authorList>
    </citation>
    <scope>NUCLEOTIDE SEQUENCE [LARGE SCALE GENOMIC DNA]</scope>
    <source>
        <strain evidence="4 5">CBS 962.96</strain>
    </source>
</reference>
<dbReference type="SUPFAM" id="SSF53474">
    <property type="entry name" value="alpha/beta-Hydrolases"/>
    <property type="match status" value="1"/>
</dbReference>
<name>A0A4S8MST4_DENBC</name>
<dbReference type="Gene3D" id="3.40.50.1820">
    <property type="entry name" value="alpha/beta hydrolase"/>
    <property type="match status" value="1"/>
</dbReference>
<dbReference type="OrthoDB" id="2094269at2759"/>
<proteinExistence type="predicted"/>
<organism evidence="4 5">
    <name type="scientific">Dendrothele bispora (strain CBS 962.96)</name>
    <dbReference type="NCBI Taxonomy" id="1314807"/>
    <lineage>
        <taxon>Eukaryota</taxon>
        <taxon>Fungi</taxon>
        <taxon>Dikarya</taxon>
        <taxon>Basidiomycota</taxon>
        <taxon>Agaricomycotina</taxon>
        <taxon>Agaricomycetes</taxon>
        <taxon>Agaricomycetidae</taxon>
        <taxon>Agaricales</taxon>
        <taxon>Agaricales incertae sedis</taxon>
        <taxon>Dendrothele</taxon>
    </lineage>
</organism>
<evidence type="ECO:0000259" key="3">
    <source>
        <dbReference type="Pfam" id="PF03959"/>
    </source>
</evidence>
<evidence type="ECO:0000256" key="2">
    <source>
        <dbReference type="SAM" id="MobiDB-lite"/>
    </source>
</evidence>
<accession>A0A4S8MST4</accession>
<keyword evidence="1" id="KW-0378">Hydrolase</keyword>
<dbReference type="InterPro" id="IPR005645">
    <property type="entry name" value="FSH-like_dom"/>
</dbReference>
<feature type="compositionally biased region" description="Polar residues" evidence="2">
    <location>
        <begin position="253"/>
        <end position="265"/>
    </location>
</feature>
<feature type="domain" description="Serine hydrolase" evidence="3">
    <location>
        <begin position="6"/>
        <end position="212"/>
    </location>
</feature>
<protein>
    <recommendedName>
        <fullName evidence="3">Serine hydrolase domain-containing protein</fullName>
    </recommendedName>
</protein>
<evidence type="ECO:0000256" key="1">
    <source>
        <dbReference type="ARBA" id="ARBA00022801"/>
    </source>
</evidence>
<evidence type="ECO:0000313" key="5">
    <source>
        <dbReference type="Proteomes" id="UP000297245"/>
    </source>
</evidence>
<dbReference type="GO" id="GO:0005634">
    <property type="term" value="C:nucleus"/>
    <property type="evidence" value="ECO:0007669"/>
    <property type="project" value="TreeGrafter"/>
</dbReference>
<keyword evidence="5" id="KW-1185">Reference proteome</keyword>
<dbReference type="PANTHER" id="PTHR48070">
    <property type="entry name" value="ESTERASE OVCA2"/>
    <property type="match status" value="1"/>
</dbReference>
<dbReference type="EMBL" id="ML179047">
    <property type="protein sequence ID" value="THV05719.1"/>
    <property type="molecule type" value="Genomic_DNA"/>
</dbReference>
<dbReference type="PANTHER" id="PTHR48070:SF6">
    <property type="entry name" value="ESTERASE OVCA2"/>
    <property type="match status" value="1"/>
</dbReference>
<dbReference type="Proteomes" id="UP000297245">
    <property type="component" value="Unassembled WGS sequence"/>
</dbReference>
<sequence length="265" mass="29242">MSKAFSKRVLVLHGYAQNSSIFSKRIAGLRKQAKDIDMVILDAPHILRLEDLFEDSEVNDDPESALRGWWKFTDPEKTVCVGMEETLTVLRDLLKKQRFDGVFGFSQGAGLACLLSAILERPESYPGFLIDDQPVHPPFEFCISAAGFKSQDSISSRILSETFSTPTLHIVGKMDNIISPEYTKSILDVSTNKRIEEHDGGHFIPSKAPWRKFLIEWMRKGREEDIPSPEVATSTTTTPAASGTATPVGDGNVNANVVPSIESSG</sequence>
<dbReference type="InterPro" id="IPR050593">
    <property type="entry name" value="LovG"/>
</dbReference>
<feature type="compositionally biased region" description="Low complexity" evidence="2">
    <location>
        <begin position="231"/>
        <end position="249"/>
    </location>
</feature>
<gene>
    <name evidence="4" type="ORF">K435DRAFT_773666</name>
</gene>
<dbReference type="Pfam" id="PF03959">
    <property type="entry name" value="FSH1"/>
    <property type="match status" value="1"/>
</dbReference>
<dbReference type="GO" id="GO:0016787">
    <property type="term" value="F:hydrolase activity"/>
    <property type="evidence" value="ECO:0007669"/>
    <property type="project" value="UniProtKB-KW"/>
</dbReference>